<dbReference type="GeneID" id="72464695"/>
<dbReference type="AlphaFoldDB" id="A0A174MDG3"/>
<dbReference type="SUPFAM" id="SSF56601">
    <property type="entry name" value="beta-lactamase/transpeptidase-like"/>
    <property type="match status" value="1"/>
</dbReference>
<dbReference type="Proteomes" id="UP000095765">
    <property type="component" value="Unassembled WGS sequence"/>
</dbReference>
<gene>
    <name evidence="6" type="primary">penA</name>
    <name evidence="6" type="ORF">ERS852551_00459</name>
</gene>
<organism evidence="6 7">
    <name type="scientific">Anaerotruncus colihominis</name>
    <dbReference type="NCBI Taxonomy" id="169435"/>
    <lineage>
        <taxon>Bacteria</taxon>
        <taxon>Bacillati</taxon>
        <taxon>Bacillota</taxon>
        <taxon>Clostridia</taxon>
        <taxon>Eubacteriales</taxon>
        <taxon>Oscillospiraceae</taxon>
        <taxon>Anaerotruncus</taxon>
    </lineage>
</organism>
<dbReference type="Pfam" id="PF03717">
    <property type="entry name" value="PBP_dimer"/>
    <property type="match status" value="1"/>
</dbReference>
<feature type="domain" description="PASTA" evidence="5">
    <location>
        <begin position="728"/>
        <end position="793"/>
    </location>
</feature>
<dbReference type="CDD" id="cd06576">
    <property type="entry name" value="PASTA_Pbp2x-like_1"/>
    <property type="match status" value="1"/>
</dbReference>
<dbReference type="InterPro" id="IPR012338">
    <property type="entry name" value="Beta-lactam/transpept-like"/>
</dbReference>
<dbReference type="RefSeq" id="WP_081726335.1">
    <property type="nucleotide sequence ID" value="NZ_CABIWA010000001.1"/>
</dbReference>
<dbReference type="InterPro" id="IPR050515">
    <property type="entry name" value="Beta-lactam/transpept"/>
</dbReference>
<name>A0A174MDG3_9FIRM</name>
<dbReference type="Gene3D" id="3.30.10.20">
    <property type="match status" value="1"/>
</dbReference>
<protein>
    <submittedName>
        <fullName evidence="6">Penicillin-binding protein 2</fullName>
    </submittedName>
</protein>
<sequence length="800" mass="86674">MRRGNTPLCFLLSSHFGPDSTVNAAFRIGVHAADGATFAKERYKRMAKSPTYHMKSRMVVVLVAMIVLGFCVVLHQLFVLQIVEGESMQARALQHQLRTTRIGAKRGVIYDTNGEKLAVSADVSSVCIAPKLADTPEKEEAVIDLLAEYIGADKETVKKKLERKGSYYEVVKEKVEDDQADALMAAVGENGLTGVIFLEEDTRRYYPYGNFASAVLGFANNDNHGAYGLEAYYEKTLAGTPGRVVSMKNGAGVDMDMQYVQRYEAQDGNSLVLTIDETIQHYLEKNLEIALSEHRVRNRVTGIVMDPKTGAVLAMASKPDFDPNNPYDIIDENVAKKLEEELAALPQDDSEESQKARQQARMETLYSLWRNYAISDPYEPGSVFKIVTAAGALECGAVTTQSGFNCLGYVTVNGTQYHCWYWTGHHSGHGAQDLTHAVMNSCNPAFIDIGQRMGAQNFAENFANFGLTQPTGIDMPGEAGSIYHGTYSVNDLASSSFGQTFKVTPIQMITAACAAINGGQLMQPYVVKQIIDSEGNVISNTEPVVKRQVVSKEVSEEMALILEQVVGGGGSGKQAAIPGYRVGGKTGTSEQLDDRKEDGRIPNTLSFFGFAPVDDPQVACLVLLDDPDIYNAFGSTVAAPIVGSILAETLPYMGIEPQYTEEELENIATQAPYLLNYDLHEAEYEVRRRGLKFRVIGNGAKVLKQVPGAGELIPQDGVIVLYTEEEGAGELIPVPDVVGKTLQEANQSIVGSGLQISVQGEQIEGTHSVVSAQSPDAGEMVEAGTVVTVECVAAEPPAQP</sequence>
<reference evidence="6 7" key="1">
    <citation type="submission" date="2015-09" db="EMBL/GenBank/DDBJ databases">
        <authorList>
            <consortium name="Pathogen Informatics"/>
        </authorList>
    </citation>
    <scope>NUCLEOTIDE SEQUENCE [LARGE SCALE GENOMIC DNA]</scope>
    <source>
        <strain evidence="6 7">2789STDY5834939</strain>
    </source>
</reference>
<dbReference type="InterPro" id="IPR001460">
    <property type="entry name" value="PCN-bd_Tpept"/>
</dbReference>
<dbReference type="Gene3D" id="3.40.710.10">
    <property type="entry name" value="DD-peptidase/beta-lactamase superfamily"/>
    <property type="match status" value="1"/>
</dbReference>
<accession>A0A174MDG3</accession>
<dbReference type="SUPFAM" id="SSF56519">
    <property type="entry name" value="Penicillin binding protein dimerisation domain"/>
    <property type="match status" value="1"/>
</dbReference>
<comment type="similarity">
    <text evidence="2">Belongs to the transpeptidase family.</text>
</comment>
<comment type="subcellular location">
    <subcellularLocation>
        <location evidence="1">Membrane</location>
    </subcellularLocation>
</comment>
<dbReference type="PROSITE" id="PS51178">
    <property type="entry name" value="PASTA"/>
    <property type="match status" value="1"/>
</dbReference>
<evidence type="ECO:0000256" key="3">
    <source>
        <dbReference type="ARBA" id="ARBA00023136"/>
    </source>
</evidence>
<keyword evidence="4" id="KW-1133">Transmembrane helix</keyword>
<dbReference type="GO" id="GO:0008658">
    <property type="term" value="F:penicillin binding"/>
    <property type="evidence" value="ECO:0007669"/>
    <property type="project" value="InterPro"/>
</dbReference>
<feature type="transmembrane region" description="Helical" evidence="4">
    <location>
        <begin position="58"/>
        <end position="78"/>
    </location>
</feature>
<dbReference type="InterPro" id="IPR005543">
    <property type="entry name" value="PASTA_dom"/>
</dbReference>
<evidence type="ECO:0000313" key="7">
    <source>
        <dbReference type="Proteomes" id="UP000095765"/>
    </source>
</evidence>
<evidence type="ECO:0000259" key="5">
    <source>
        <dbReference type="PROSITE" id="PS51178"/>
    </source>
</evidence>
<evidence type="ECO:0000256" key="2">
    <source>
        <dbReference type="ARBA" id="ARBA00007171"/>
    </source>
</evidence>
<keyword evidence="3 4" id="KW-0472">Membrane</keyword>
<proteinExistence type="inferred from homology"/>
<dbReference type="PANTHER" id="PTHR30627">
    <property type="entry name" value="PEPTIDOGLYCAN D,D-TRANSPEPTIDASE"/>
    <property type="match status" value="1"/>
</dbReference>
<dbReference type="SUPFAM" id="SSF54184">
    <property type="entry name" value="Penicillin-binding protein 2x (pbp-2x), c-terminal domain"/>
    <property type="match status" value="1"/>
</dbReference>
<dbReference type="GO" id="GO:0071555">
    <property type="term" value="P:cell wall organization"/>
    <property type="evidence" value="ECO:0007669"/>
    <property type="project" value="TreeGrafter"/>
</dbReference>
<evidence type="ECO:0000256" key="4">
    <source>
        <dbReference type="SAM" id="Phobius"/>
    </source>
</evidence>
<dbReference type="InterPro" id="IPR036138">
    <property type="entry name" value="PBP_dimer_sf"/>
</dbReference>
<dbReference type="Pfam" id="PF00905">
    <property type="entry name" value="Transpeptidase"/>
    <property type="match status" value="1"/>
</dbReference>
<dbReference type="GO" id="GO:0005886">
    <property type="term" value="C:plasma membrane"/>
    <property type="evidence" value="ECO:0007669"/>
    <property type="project" value="TreeGrafter"/>
</dbReference>
<evidence type="ECO:0000313" key="6">
    <source>
        <dbReference type="EMBL" id="CUP32318.1"/>
    </source>
</evidence>
<dbReference type="CDD" id="cd06577">
    <property type="entry name" value="PASTA_pknB"/>
    <property type="match status" value="1"/>
</dbReference>
<dbReference type="Gene3D" id="3.90.1310.10">
    <property type="entry name" value="Penicillin-binding protein 2a (Domain 2)"/>
    <property type="match status" value="1"/>
</dbReference>
<dbReference type="SMART" id="SM00740">
    <property type="entry name" value="PASTA"/>
    <property type="match status" value="2"/>
</dbReference>
<dbReference type="PANTHER" id="PTHR30627:SF1">
    <property type="entry name" value="PEPTIDOGLYCAN D,D-TRANSPEPTIDASE FTSI"/>
    <property type="match status" value="1"/>
</dbReference>
<evidence type="ECO:0000256" key="1">
    <source>
        <dbReference type="ARBA" id="ARBA00004370"/>
    </source>
</evidence>
<dbReference type="InterPro" id="IPR005311">
    <property type="entry name" value="PBP_dimer"/>
</dbReference>
<keyword evidence="4" id="KW-0812">Transmembrane</keyword>
<dbReference type="EMBL" id="CZBE01000002">
    <property type="protein sequence ID" value="CUP32318.1"/>
    <property type="molecule type" value="Genomic_DNA"/>
</dbReference>
<dbReference type="Pfam" id="PF03793">
    <property type="entry name" value="PASTA"/>
    <property type="match status" value="2"/>
</dbReference>
<dbReference type="OrthoDB" id="9804124at2"/>